<dbReference type="InterPro" id="IPR053838">
    <property type="entry name" value="DUF6925"/>
</dbReference>
<evidence type="ECO:0000313" key="2">
    <source>
        <dbReference type="Proteomes" id="UP000321685"/>
    </source>
</evidence>
<keyword evidence="2" id="KW-1185">Reference proteome</keyword>
<dbReference type="AlphaFoldDB" id="A0A511DD60"/>
<gene>
    <name evidence="1" type="ORF">PSU4_16830</name>
</gene>
<name>A0A511DD60_9PSEU</name>
<sequence length="332" mass="34985">MAGTDATDAADPVSDLIESQLADAGATWTVGVGGALAEFERRPAEPAARGPRCVVTARGGVRLDRVPGVEVVAYETPSGPGQRWDHAISFCLPVEVAQRGNRAVVTRLGPDDDAIRPRDRAAVLYDLGLAIPTVDACVRTADPAVRDLLDDACGEPLGSETVTTLVRRSPHRVFVSACGRVEVFARIAQPGTDTPDGPHTHVRPELLRPEHTHPGTAPIGPGLVTCMTLHPVHPVTNANGHAVDFDATRHAAFQRLLDAFGDPVAGAHKAMTIAAVRAGVGPDLTMLPRDPASRAAVAVTLRQLFHTDGPSPTLDVWRARHPPDAGLLHPDG</sequence>
<organism evidence="1 2">
    <name type="scientific">Pseudonocardia sulfidoxydans NBRC 16205</name>
    <dbReference type="NCBI Taxonomy" id="1223511"/>
    <lineage>
        <taxon>Bacteria</taxon>
        <taxon>Bacillati</taxon>
        <taxon>Actinomycetota</taxon>
        <taxon>Actinomycetes</taxon>
        <taxon>Pseudonocardiales</taxon>
        <taxon>Pseudonocardiaceae</taxon>
        <taxon>Pseudonocardia</taxon>
    </lineage>
</organism>
<dbReference type="RefSeq" id="WP_147104503.1">
    <property type="nucleotide sequence ID" value="NZ_BJVJ01000011.1"/>
</dbReference>
<reference evidence="1 2" key="1">
    <citation type="submission" date="2019-07" db="EMBL/GenBank/DDBJ databases">
        <title>Whole genome shotgun sequence of Pseudonocardia sulfidoxydans NBRC 16205.</title>
        <authorList>
            <person name="Hosoyama A."/>
            <person name="Uohara A."/>
            <person name="Ohji S."/>
            <person name="Ichikawa N."/>
        </authorList>
    </citation>
    <scope>NUCLEOTIDE SEQUENCE [LARGE SCALE GENOMIC DNA]</scope>
    <source>
        <strain evidence="1 2">NBRC 16205</strain>
    </source>
</reference>
<protein>
    <submittedName>
        <fullName evidence="1">Uncharacterized protein</fullName>
    </submittedName>
</protein>
<dbReference type="OrthoDB" id="3569535at2"/>
<accession>A0A511DD60</accession>
<evidence type="ECO:0000313" key="1">
    <source>
        <dbReference type="EMBL" id="GEL22729.1"/>
    </source>
</evidence>
<proteinExistence type="predicted"/>
<dbReference type="Pfam" id="PF21973">
    <property type="entry name" value="DUF6925"/>
    <property type="match status" value="1"/>
</dbReference>
<dbReference type="Proteomes" id="UP000321685">
    <property type="component" value="Unassembled WGS sequence"/>
</dbReference>
<comment type="caution">
    <text evidence="1">The sequence shown here is derived from an EMBL/GenBank/DDBJ whole genome shotgun (WGS) entry which is preliminary data.</text>
</comment>
<dbReference type="EMBL" id="BJVJ01000011">
    <property type="protein sequence ID" value="GEL22729.1"/>
    <property type="molecule type" value="Genomic_DNA"/>
</dbReference>